<organism evidence="9">
    <name type="scientific">Drosophila grimshawi</name>
    <name type="common">Hawaiian fruit fly</name>
    <name type="synonym">Idiomyia grimshawi</name>
    <dbReference type="NCBI Taxonomy" id="7222"/>
    <lineage>
        <taxon>Eukaryota</taxon>
        <taxon>Metazoa</taxon>
        <taxon>Ecdysozoa</taxon>
        <taxon>Arthropoda</taxon>
        <taxon>Hexapoda</taxon>
        <taxon>Insecta</taxon>
        <taxon>Pterygota</taxon>
        <taxon>Neoptera</taxon>
        <taxon>Endopterygota</taxon>
        <taxon>Diptera</taxon>
        <taxon>Brachycera</taxon>
        <taxon>Muscomorpha</taxon>
        <taxon>Ephydroidea</taxon>
        <taxon>Drosophilidae</taxon>
        <taxon>Drosophila</taxon>
        <taxon>Hawaiian Drosophila</taxon>
    </lineage>
</organism>
<dbReference type="InterPro" id="IPR002557">
    <property type="entry name" value="Chitin-bd_dom"/>
</dbReference>
<proteinExistence type="predicted"/>
<protein>
    <submittedName>
        <fullName evidence="8">GH17130</fullName>
    </submittedName>
</protein>
<dbReference type="InterPro" id="IPR036508">
    <property type="entry name" value="Chitin-bd_dom_sf"/>
</dbReference>
<keyword evidence="4" id="KW-1015">Disulfide bond</keyword>
<dbReference type="KEGG" id="dgr:6558296"/>
<feature type="compositionally biased region" description="Low complexity" evidence="6">
    <location>
        <begin position="282"/>
        <end position="316"/>
    </location>
</feature>
<feature type="region of interest" description="Disordered" evidence="6">
    <location>
        <begin position="282"/>
        <end position="317"/>
    </location>
</feature>
<feature type="domain" description="Chitin-binding type-2" evidence="7">
    <location>
        <begin position="219"/>
        <end position="278"/>
    </location>
</feature>
<accession>B4J0P5</accession>
<dbReference type="Proteomes" id="UP000001070">
    <property type="component" value="Unassembled WGS sequence"/>
</dbReference>
<dbReference type="SUPFAM" id="SSF57625">
    <property type="entry name" value="Invertebrate chitin-binding proteins"/>
    <property type="match status" value="8"/>
</dbReference>
<dbReference type="PANTHER" id="PTHR23301">
    <property type="entry name" value="CHITIN BINDING PERITROPHIN-A"/>
    <property type="match status" value="1"/>
</dbReference>
<dbReference type="Gene3D" id="2.170.140.10">
    <property type="entry name" value="Chitin binding domain"/>
    <property type="match status" value="6"/>
</dbReference>
<dbReference type="AlphaFoldDB" id="B4J0P5"/>
<dbReference type="GO" id="GO:0005576">
    <property type="term" value="C:extracellular region"/>
    <property type="evidence" value="ECO:0007669"/>
    <property type="project" value="InterPro"/>
</dbReference>
<feature type="domain" description="Chitin-binding type-2" evidence="7">
    <location>
        <begin position="564"/>
        <end position="621"/>
    </location>
</feature>
<evidence type="ECO:0000256" key="4">
    <source>
        <dbReference type="ARBA" id="ARBA00023157"/>
    </source>
</evidence>
<keyword evidence="1" id="KW-0147">Chitin-binding</keyword>
<keyword evidence="2" id="KW-0732">Signal</keyword>
<dbReference type="eggNOG" id="ENOG502RXTR">
    <property type="taxonomic scope" value="Eukaryota"/>
</dbReference>
<dbReference type="STRING" id="7222.B4J0P5"/>
<dbReference type="InParanoid" id="B4J0P5"/>
<dbReference type="OrthoDB" id="6020543at2759"/>
<feature type="domain" description="Chitin-binding type-2" evidence="7">
    <location>
        <begin position="321"/>
        <end position="378"/>
    </location>
</feature>
<feature type="compositionally biased region" description="Low complexity" evidence="6">
    <location>
        <begin position="121"/>
        <end position="137"/>
    </location>
</feature>
<dbReference type="SMART" id="SM00494">
    <property type="entry name" value="ChtBD2"/>
    <property type="match status" value="8"/>
</dbReference>
<evidence type="ECO:0000313" key="8">
    <source>
        <dbReference type="EMBL" id="EDV97900.1"/>
    </source>
</evidence>
<dbReference type="PROSITE" id="PS50940">
    <property type="entry name" value="CHIT_BIND_II"/>
    <property type="match status" value="8"/>
</dbReference>
<feature type="domain" description="Chitin-binding type-2" evidence="7">
    <location>
        <begin position="394"/>
        <end position="452"/>
    </location>
</feature>
<feature type="domain" description="Chitin-binding type-2" evidence="7">
    <location>
        <begin position="1"/>
        <end position="51"/>
    </location>
</feature>
<evidence type="ECO:0000256" key="6">
    <source>
        <dbReference type="SAM" id="MobiDB-lite"/>
    </source>
</evidence>
<evidence type="ECO:0000313" key="9">
    <source>
        <dbReference type="Proteomes" id="UP000001070"/>
    </source>
</evidence>
<evidence type="ECO:0000256" key="1">
    <source>
        <dbReference type="ARBA" id="ARBA00022669"/>
    </source>
</evidence>
<dbReference type="HOGENOM" id="CLU_020703_0_0_1"/>
<evidence type="ECO:0000256" key="5">
    <source>
        <dbReference type="ARBA" id="ARBA00023180"/>
    </source>
</evidence>
<dbReference type="EMBL" id="CH916366">
    <property type="protein sequence ID" value="EDV97900.1"/>
    <property type="molecule type" value="Genomic_DNA"/>
</dbReference>
<dbReference type="InterPro" id="IPR051940">
    <property type="entry name" value="Chitin_bind-dev_reg"/>
</dbReference>
<feature type="domain" description="Chitin-binding type-2" evidence="7">
    <location>
        <begin position="145"/>
        <end position="204"/>
    </location>
</feature>
<dbReference type="PANTHER" id="PTHR23301:SF0">
    <property type="entry name" value="CHITIN-BINDING TYPE-2 DOMAIN-CONTAINING PROTEIN-RELATED"/>
    <property type="match status" value="1"/>
</dbReference>
<feature type="domain" description="Chitin-binding type-2" evidence="7">
    <location>
        <begin position="480"/>
        <end position="537"/>
    </location>
</feature>
<feature type="region of interest" description="Disordered" evidence="6">
    <location>
        <begin position="121"/>
        <end position="147"/>
    </location>
</feature>
<keyword evidence="5" id="KW-0325">Glycoprotein</keyword>
<evidence type="ECO:0000256" key="2">
    <source>
        <dbReference type="ARBA" id="ARBA00022729"/>
    </source>
</evidence>
<dbReference type="PhylomeDB" id="B4J0P5"/>
<keyword evidence="3" id="KW-0677">Repeat</keyword>
<dbReference type="Pfam" id="PF01607">
    <property type="entry name" value="CBM_14"/>
    <property type="match status" value="8"/>
</dbReference>
<feature type="domain" description="Chitin-binding type-2" evidence="7">
    <location>
        <begin position="55"/>
        <end position="112"/>
    </location>
</feature>
<keyword evidence="9" id="KW-1185">Reference proteome</keyword>
<evidence type="ECO:0000256" key="3">
    <source>
        <dbReference type="ARBA" id="ARBA00022737"/>
    </source>
</evidence>
<reference evidence="8 9" key="1">
    <citation type="journal article" date="2007" name="Nature">
        <title>Evolution of genes and genomes on the Drosophila phylogeny.</title>
        <authorList>
            <consortium name="Drosophila 12 Genomes Consortium"/>
            <person name="Clark A.G."/>
            <person name="Eisen M.B."/>
            <person name="Smith D.R."/>
            <person name="Bergman C.M."/>
            <person name="Oliver B."/>
            <person name="Markow T.A."/>
            <person name="Kaufman T.C."/>
            <person name="Kellis M."/>
            <person name="Gelbart W."/>
            <person name="Iyer V.N."/>
            <person name="Pollard D.A."/>
            <person name="Sackton T.B."/>
            <person name="Larracuente A.M."/>
            <person name="Singh N.D."/>
            <person name="Abad J.P."/>
            <person name="Abt D.N."/>
            <person name="Adryan B."/>
            <person name="Aguade M."/>
            <person name="Akashi H."/>
            <person name="Anderson W.W."/>
            <person name="Aquadro C.F."/>
            <person name="Ardell D.H."/>
            <person name="Arguello R."/>
            <person name="Artieri C.G."/>
            <person name="Barbash D.A."/>
            <person name="Barker D."/>
            <person name="Barsanti P."/>
            <person name="Batterham P."/>
            <person name="Batzoglou S."/>
            <person name="Begun D."/>
            <person name="Bhutkar A."/>
            <person name="Blanco E."/>
            <person name="Bosak S.A."/>
            <person name="Bradley R.K."/>
            <person name="Brand A.D."/>
            <person name="Brent M.R."/>
            <person name="Brooks A.N."/>
            <person name="Brown R.H."/>
            <person name="Butlin R.K."/>
            <person name="Caggese C."/>
            <person name="Calvi B.R."/>
            <person name="Bernardo de Carvalho A."/>
            <person name="Caspi A."/>
            <person name="Castrezana S."/>
            <person name="Celniker S.E."/>
            <person name="Chang J.L."/>
            <person name="Chapple C."/>
            <person name="Chatterji S."/>
            <person name="Chinwalla A."/>
            <person name="Civetta A."/>
            <person name="Clifton S.W."/>
            <person name="Comeron J.M."/>
            <person name="Costello J.C."/>
            <person name="Coyne J.A."/>
            <person name="Daub J."/>
            <person name="David R.G."/>
            <person name="Delcher A.L."/>
            <person name="Delehaunty K."/>
            <person name="Do C.B."/>
            <person name="Ebling H."/>
            <person name="Edwards K."/>
            <person name="Eickbush T."/>
            <person name="Evans J.D."/>
            <person name="Filipski A."/>
            <person name="Findeiss S."/>
            <person name="Freyhult E."/>
            <person name="Fulton L."/>
            <person name="Fulton R."/>
            <person name="Garcia A.C."/>
            <person name="Gardiner A."/>
            <person name="Garfield D.A."/>
            <person name="Garvin B.E."/>
            <person name="Gibson G."/>
            <person name="Gilbert D."/>
            <person name="Gnerre S."/>
            <person name="Godfrey J."/>
            <person name="Good R."/>
            <person name="Gotea V."/>
            <person name="Gravely B."/>
            <person name="Greenberg A.J."/>
            <person name="Griffiths-Jones S."/>
            <person name="Gross S."/>
            <person name="Guigo R."/>
            <person name="Gustafson E.A."/>
            <person name="Haerty W."/>
            <person name="Hahn M.W."/>
            <person name="Halligan D.L."/>
            <person name="Halpern A.L."/>
            <person name="Halter G.M."/>
            <person name="Han M.V."/>
            <person name="Heger A."/>
            <person name="Hillier L."/>
            <person name="Hinrichs A.S."/>
            <person name="Holmes I."/>
            <person name="Hoskins R.A."/>
            <person name="Hubisz M.J."/>
            <person name="Hultmark D."/>
            <person name="Huntley M.A."/>
            <person name="Jaffe D.B."/>
            <person name="Jagadeeshan S."/>
            <person name="Jeck W.R."/>
            <person name="Johnson J."/>
            <person name="Jones C.D."/>
            <person name="Jordan W.C."/>
            <person name="Karpen G.H."/>
            <person name="Kataoka E."/>
            <person name="Keightley P.D."/>
            <person name="Kheradpour P."/>
            <person name="Kirkness E.F."/>
            <person name="Koerich L.B."/>
            <person name="Kristiansen K."/>
            <person name="Kudrna D."/>
            <person name="Kulathinal R.J."/>
            <person name="Kumar S."/>
            <person name="Kwok R."/>
            <person name="Lander E."/>
            <person name="Langley C.H."/>
            <person name="Lapoint R."/>
            <person name="Lazzaro B.P."/>
            <person name="Lee S.J."/>
            <person name="Levesque L."/>
            <person name="Li R."/>
            <person name="Lin C.F."/>
            <person name="Lin M.F."/>
            <person name="Lindblad-Toh K."/>
            <person name="Llopart A."/>
            <person name="Long M."/>
            <person name="Low L."/>
            <person name="Lozovsky E."/>
            <person name="Lu J."/>
            <person name="Luo M."/>
            <person name="Machado C.A."/>
            <person name="Makalowski W."/>
            <person name="Marzo M."/>
            <person name="Matsuda M."/>
            <person name="Matzkin L."/>
            <person name="McAllister B."/>
            <person name="McBride C.S."/>
            <person name="McKernan B."/>
            <person name="McKernan K."/>
            <person name="Mendez-Lago M."/>
            <person name="Minx P."/>
            <person name="Mollenhauer M.U."/>
            <person name="Montooth K."/>
            <person name="Mount S.M."/>
            <person name="Mu X."/>
            <person name="Myers E."/>
            <person name="Negre B."/>
            <person name="Newfeld S."/>
            <person name="Nielsen R."/>
            <person name="Noor M.A."/>
            <person name="O'Grady P."/>
            <person name="Pachter L."/>
            <person name="Papaceit M."/>
            <person name="Parisi M.J."/>
            <person name="Parisi M."/>
            <person name="Parts L."/>
            <person name="Pedersen J.S."/>
            <person name="Pesole G."/>
            <person name="Phillippy A.M."/>
            <person name="Ponting C.P."/>
            <person name="Pop M."/>
            <person name="Porcelli D."/>
            <person name="Powell J.R."/>
            <person name="Prohaska S."/>
            <person name="Pruitt K."/>
            <person name="Puig M."/>
            <person name="Quesneville H."/>
            <person name="Ram K.R."/>
            <person name="Rand D."/>
            <person name="Rasmussen M.D."/>
            <person name="Reed L.K."/>
            <person name="Reenan R."/>
            <person name="Reily A."/>
            <person name="Remington K.A."/>
            <person name="Rieger T.T."/>
            <person name="Ritchie M.G."/>
            <person name="Robin C."/>
            <person name="Rogers Y.H."/>
            <person name="Rohde C."/>
            <person name="Rozas J."/>
            <person name="Rubenfield M.J."/>
            <person name="Ruiz A."/>
            <person name="Russo S."/>
            <person name="Salzberg S.L."/>
            <person name="Sanchez-Gracia A."/>
            <person name="Saranga D.J."/>
            <person name="Sato H."/>
            <person name="Schaeffer S.W."/>
            <person name="Schatz M.C."/>
            <person name="Schlenke T."/>
            <person name="Schwartz R."/>
            <person name="Segarra C."/>
            <person name="Singh R.S."/>
            <person name="Sirot L."/>
            <person name="Sirota M."/>
            <person name="Sisneros N.B."/>
            <person name="Smith C.D."/>
            <person name="Smith T.F."/>
            <person name="Spieth J."/>
            <person name="Stage D.E."/>
            <person name="Stark A."/>
            <person name="Stephan W."/>
            <person name="Strausberg R.L."/>
            <person name="Strempel S."/>
            <person name="Sturgill D."/>
            <person name="Sutton G."/>
            <person name="Sutton G.G."/>
            <person name="Tao W."/>
            <person name="Teichmann S."/>
            <person name="Tobari Y.N."/>
            <person name="Tomimura Y."/>
            <person name="Tsolas J.M."/>
            <person name="Valente V.L."/>
            <person name="Venter E."/>
            <person name="Venter J.C."/>
            <person name="Vicario S."/>
            <person name="Vieira F.G."/>
            <person name="Vilella A.J."/>
            <person name="Villasante A."/>
            <person name="Walenz B."/>
            <person name="Wang J."/>
            <person name="Wasserman M."/>
            <person name="Watts T."/>
            <person name="Wilson D."/>
            <person name="Wilson R.K."/>
            <person name="Wing R.A."/>
            <person name="Wolfner M.F."/>
            <person name="Wong A."/>
            <person name="Wong G.K."/>
            <person name="Wu C.I."/>
            <person name="Wu G."/>
            <person name="Yamamoto D."/>
            <person name="Yang H.P."/>
            <person name="Yang S.P."/>
            <person name="Yorke J.A."/>
            <person name="Yoshida K."/>
            <person name="Zdobnov E."/>
            <person name="Zhang P."/>
            <person name="Zhang Y."/>
            <person name="Zimin A.V."/>
            <person name="Baldwin J."/>
            <person name="Abdouelleil A."/>
            <person name="Abdulkadir J."/>
            <person name="Abebe A."/>
            <person name="Abera B."/>
            <person name="Abreu J."/>
            <person name="Acer S.C."/>
            <person name="Aftuck L."/>
            <person name="Alexander A."/>
            <person name="An P."/>
            <person name="Anderson E."/>
            <person name="Anderson S."/>
            <person name="Arachi H."/>
            <person name="Azer M."/>
            <person name="Bachantsang P."/>
            <person name="Barry A."/>
            <person name="Bayul T."/>
            <person name="Berlin A."/>
            <person name="Bessette D."/>
            <person name="Bloom T."/>
            <person name="Blye J."/>
            <person name="Boguslavskiy L."/>
            <person name="Bonnet C."/>
            <person name="Boukhgalter B."/>
            <person name="Bourzgui I."/>
            <person name="Brown A."/>
            <person name="Cahill P."/>
            <person name="Channer S."/>
            <person name="Cheshatsang Y."/>
            <person name="Chuda L."/>
            <person name="Citroen M."/>
            <person name="Collymore A."/>
            <person name="Cooke P."/>
            <person name="Costello M."/>
            <person name="D'Aco K."/>
            <person name="Daza R."/>
            <person name="De Haan G."/>
            <person name="DeGray S."/>
            <person name="DeMaso C."/>
            <person name="Dhargay N."/>
            <person name="Dooley K."/>
            <person name="Dooley E."/>
            <person name="Doricent M."/>
            <person name="Dorje P."/>
            <person name="Dorjee K."/>
            <person name="Dupes A."/>
            <person name="Elong R."/>
            <person name="Falk J."/>
            <person name="Farina A."/>
            <person name="Faro S."/>
            <person name="Ferguson D."/>
            <person name="Fisher S."/>
            <person name="Foley C.D."/>
            <person name="Franke A."/>
            <person name="Friedrich D."/>
            <person name="Gadbois L."/>
            <person name="Gearin G."/>
            <person name="Gearin C.R."/>
            <person name="Giannoukos G."/>
            <person name="Goode T."/>
            <person name="Graham J."/>
            <person name="Grandbois E."/>
            <person name="Grewal S."/>
            <person name="Gyaltsen K."/>
            <person name="Hafez N."/>
            <person name="Hagos B."/>
            <person name="Hall J."/>
            <person name="Henson C."/>
            <person name="Hollinger A."/>
            <person name="Honan T."/>
            <person name="Huard M.D."/>
            <person name="Hughes L."/>
            <person name="Hurhula B."/>
            <person name="Husby M.E."/>
            <person name="Kamat A."/>
            <person name="Kanga B."/>
            <person name="Kashin S."/>
            <person name="Khazanovich D."/>
            <person name="Kisner P."/>
            <person name="Lance K."/>
            <person name="Lara M."/>
            <person name="Lee W."/>
            <person name="Lennon N."/>
            <person name="Letendre F."/>
            <person name="LeVine R."/>
            <person name="Lipovsky A."/>
            <person name="Liu X."/>
            <person name="Liu J."/>
            <person name="Liu S."/>
            <person name="Lokyitsang T."/>
            <person name="Lokyitsang Y."/>
            <person name="Lubonja R."/>
            <person name="Lui A."/>
            <person name="MacDonald P."/>
            <person name="Magnisalis V."/>
            <person name="Maru K."/>
            <person name="Matthews C."/>
            <person name="McCusker W."/>
            <person name="McDonough S."/>
            <person name="Mehta T."/>
            <person name="Meldrim J."/>
            <person name="Meneus L."/>
            <person name="Mihai O."/>
            <person name="Mihalev A."/>
            <person name="Mihova T."/>
            <person name="Mittelman R."/>
            <person name="Mlenga V."/>
            <person name="Montmayeur A."/>
            <person name="Mulrain L."/>
            <person name="Navidi A."/>
            <person name="Naylor J."/>
            <person name="Negash T."/>
            <person name="Nguyen T."/>
            <person name="Nguyen N."/>
            <person name="Nicol R."/>
            <person name="Norbu C."/>
            <person name="Norbu N."/>
            <person name="Novod N."/>
            <person name="O'Neill B."/>
            <person name="Osman S."/>
            <person name="Markiewicz E."/>
            <person name="Oyono O.L."/>
            <person name="Patti C."/>
            <person name="Phunkhang P."/>
            <person name="Pierre F."/>
            <person name="Priest M."/>
            <person name="Raghuraman S."/>
            <person name="Rege F."/>
            <person name="Reyes R."/>
            <person name="Rise C."/>
            <person name="Rogov P."/>
            <person name="Ross K."/>
            <person name="Ryan E."/>
            <person name="Settipalli S."/>
            <person name="Shea T."/>
            <person name="Sherpa N."/>
            <person name="Shi L."/>
            <person name="Shih D."/>
            <person name="Sparrow T."/>
            <person name="Spaulding J."/>
            <person name="Stalker J."/>
            <person name="Stange-Thomann N."/>
            <person name="Stavropoulos S."/>
            <person name="Stone C."/>
            <person name="Strader C."/>
            <person name="Tesfaye S."/>
            <person name="Thomson T."/>
            <person name="Thoulutsang Y."/>
            <person name="Thoulutsang D."/>
            <person name="Topham K."/>
            <person name="Topping I."/>
            <person name="Tsamla T."/>
            <person name="Vassiliev H."/>
            <person name="Vo A."/>
            <person name="Wangchuk T."/>
            <person name="Wangdi T."/>
            <person name="Weiand M."/>
            <person name="Wilkinson J."/>
            <person name="Wilson A."/>
            <person name="Yadav S."/>
            <person name="Young G."/>
            <person name="Yu Q."/>
            <person name="Zembek L."/>
            <person name="Zhong D."/>
            <person name="Zimmer A."/>
            <person name="Zwirko Z."/>
            <person name="Jaffe D.B."/>
            <person name="Alvarez P."/>
            <person name="Brockman W."/>
            <person name="Butler J."/>
            <person name="Chin C."/>
            <person name="Gnerre S."/>
            <person name="Grabherr M."/>
            <person name="Kleber M."/>
            <person name="Mauceli E."/>
            <person name="MacCallum I."/>
        </authorList>
    </citation>
    <scope>NUCLEOTIDE SEQUENCE [LARGE SCALE GENOMIC DNA]</scope>
    <source>
        <strain evidence="9">Tucson 15287-2541.00</strain>
    </source>
</reference>
<gene>
    <name evidence="8" type="primary">Dgri\GH17130</name>
    <name evidence="8" type="ORF">Dgri_GH17130</name>
</gene>
<dbReference type="GO" id="GO:0008061">
    <property type="term" value="F:chitin binding"/>
    <property type="evidence" value="ECO:0007669"/>
    <property type="project" value="UniProtKB-KW"/>
</dbReference>
<evidence type="ECO:0000259" key="7">
    <source>
        <dbReference type="PROSITE" id="PS50940"/>
    </source>
</evidence>
<sequence length="627" mass="68042">MPTGYYEYPYDCAAYISCNDSQTELRYCAPGKLFNEDLQICDTPEAVNCSESEYPDDCVDQANGAVLPSLEHCDQFIVCINHQVVLHTCPEHYLFNPNLLVCDEPDEAWCYAEQSTEMTTTTNTATTTTTATTTNTAPKVTSEDNNPCQDQDLGASFPYAEDCQQYILCLGNDQSVQAKCPFNSWYDPATGNCGPAVPPTACQETTTTSTTPKTTPSPSDLCAGQELGVSYPFVSNCQRYILCLGNGDSVIANCIYNAWYDPATGDCGQDVSPTACQESLQTTTTESTTQSTTQSSTQSTSQSTTQSTTIEPTTTEKPISSDICAGKVQGEYVNYPDNCSKYIVCAEPVPVAFYCTYGYYFSEALQQCVDWEQSDCEATSSTVLPPGDQPTPSPGTCKNGKDITFPYPGNCQWYFRCVNDNVFMLSVCNSGEYYDPWSGECGANVPPNACLEDYTTSTLDLDTTTTEMITLPTPTTTPQPHPCEGVTEGKLVPYPNDCTKFIECTSAGPVAYDCVVGQEFSAILERCMAPWVANCSFATTITIATPTTTTQVAATTESNQSTDDDFCEGKADGSLIPYPNNCTKYIVCQEPIAVAYVCPGNEQFSPTHLLCMDAQAANCISKKTHLI</sequence>
<dbReference type="OMA" id="NPDLNIC"/>
<name>B4J0P5_DROGR</name>